<sequence length="113" mass="12822">MRFKGYFPCWYSVIGCQFEDPEVLFVALRLSHKQLHHCEGMCPQNAMGQEVVLSKGSSPRPPSVSPPSFRLNLLARELTISVLLEKMDHLLPRISCNAFNSLLMETSCYAVNY</sequence>
<keyword evidence="2" id="KW-1185">Reference proteome</keyword>
<dbReference type="EMBL" id="BPLR01003680">
    <property type="protein sequence ID" value="GIX87450.1"/>
    <property type="molecule type" value="Genomic_DNA"/>
</dbReference>
<organism evidence="1 2">
    <name type="scientific">Caerostris extrusa</name>
    <name type="common">Bark spider</name>
    <name type="synonym">Caerostris bankana</name>
    <dbReference type="NCBI Taxonomy" id="172846"/>
    <lineage>
        <taxon>Eukaryota</taxon>
        <taxon>Metazoa</taxon>
        <taxon>Ecdysozoa</taxon>
        <taxon>Arthropoda</taxon>
        <taxon>Chelicerata</taxon>
        <taxon>Arachnida</taxon>
        <taxon>Araneae</taxon>
        <taxon>Araneomorphae</taxon>
        <taxon>Entelegynae</taxon>
        <taxon>Araneoidea</taxon>
        <taxon>Araneidae</taxon>
        <taxon>Caerostris</taxon>
    </lineage>
</organism>
<dbReference type="Proteomes" id="UP001054945">
    <property type="component" value="Unassembled WGS sequence"/>
</dbReference>
<accession>A0AAV4NT23</accession>
<protein>
    <submittedName>
        <fullName evidence="1">Uncharacterized protein</fullName>
    </submittedName>
</protein>
<evidence type="ECO:0000313" key="2">
    <source>
        <dbReference type="Proteomes" id="UP001054945"/>
    </source>
</evidence>
<proteinExistence type="predicted"/>
<name>A0AAV4NT23_CAEEX</name>
<evidence type="ECO:0000313" key="1">
    <source>
        <dbReference type="EMBL" id="GIX87450.1"/>
    </source>
</evidence>
<gene>
    <name evidence="1" type="ORF">CEXT_704491</name>
</gene>
<dbReference type="PROSITE" id="PS51257">
    <property type="entry name" value="PROKAR_LIPOPROTEIN"/>
    <property type="match status" value="1"/>
</dbReference>
<dbReference type="AlphaFoldDB" id="A0AAV4NT23"/>
<comment type="caution">
    <text evidence="1">The sequence shown here is derived from an EMBL/GenBank/DDBJ whole genome shotgun (WGS) entry which is preliminary data.</text>
</comment>
<reference evidence="1 2" key="1">
    <citation type="submission" date="2021-06" db="EMBL/GenBank/DDBJ databases">
        <title>Caerostris extrusa draft genome.</title>
        <authorList>
            <person name="Kono N."/>
            <person name="Arakawa K."/>
        </authorList>
    </citation>
    <scope>NUCLEOTIDE SEQUENCE [LARGE SCALE GENOMIC DNA]</scope>
</reference>